<dbReference type="Gene3D" id="1.10.10.10">
    <property type="entry name" value="Winged helix-like DNA-binding domain superfamily/Winged helix DNA-binding domain"/>
    <property type="match status" value="1"/>
</dbReference>
<dbReference type="SUPFAM" id="SSF46785">
    <property type="entry name" value="Winged helix' DNA-binding domain"/>
    <property type="match status" value="1"/>
</dbReference>
<dbReference type="STRING" id="123320.SAMN06309945_0784"/>
<feature type="region of interest" description="Disordered" evidence="2">
    <location>
        <begin position="1"/>
        <end position="20"/>
    </location>
</feature>
<proteinExistence type="inferred from homology"/>
<dbReference type="EMBL" id="FUZP01000001">
    <property type="protein sequence ID" value="SKC41824.1"/>
    <property type="molecule type" value="Genomic_DNA"/>
</dbReference>
<dbReference type="PANTHER" id="PTHR18964">
    <property type="entry name" value="ROK (REPRESSOR, ORF, KINASE) FAMILY"/>
    <property type="match status" value="1"/>
</dbReference>
<comment type="similarity">
    <text evidence="1">Belongs to the ROK (NagC/XylR) family.</text>
</comment>
<dbReference type="RefSeq" id="WP_079726955.1">
    <property type="nucleotide sequence ID" value="NZ_FUZP01000001.1"/>
</dbReference>
<dbReference type="Gene3D" id="3.30.420.40">
    <property type="match status" value="2"/>
</dbReference>
<keyword evidence="3" id="KW-0418">Kinase</keyword>
<evidence type="ECO:0000256" key="1">
    <source>
        <dbReference type="ARBA" id="ARBA00006479"/>
    </source>
</evidence>
<organism evidence="3 4">
    <name type="scientific">Okibacterium fritillariae</name>
    <dbReference type="NCBI Taxonomy" id="123320"/>
    <lineage>
        <taxon>Bacteria</taxon>
        <taxon>Bacillati</taxon>
        <taxon>Actinomycetota</taxon>
        <taxon>Actinomycetes</taxon>
        <taxon>Micrococcales</taxon>
        <taxon>Microbacteriaceae</taxon>
        <taxon>Okibacterium</taxon>
    </lineage>
</organism>
<evidence type="ECO:0000313" key="4">
    <source>
        <dbReference type="Proteomes" id="UP000190857"/>
    </source>
</evidence>
<dbReference type="AlphaFoldDB" id="A0A1T5IRL1"/>
<name>A0A1T5IRL1_9MICO</name>
<reference evidence="3 4" key="1">
    <citation type="submission" date="2017-02" db="EMBL/GenBank/DDBJ databases">
        <authorList>
            <person name="Peterson S.W."/>
        </authorList>
    </citation>
    <scope>NUCLEOTIDE SEQUENCE [LARGE SCALE GENOMIC DNA]</scope>
    <source>
        <strain evidence="3 4">VKM Ac-2059</strain>
    </source>
</reference>
<dbReference type="Proteomes" id="UP000190857">
    <property type="component" value="Unassembled WGS sequence"/>
</dbReference>
<dbReference type="InterPro" id="IPR043129">
    <property type="entry name" value="ATPase_NBD"/>
</dbReference>
<dbReference type="InterPro" id="IPR036388">
    <property type="entry name" value="WH-like_DNA-bd_sf"/>
</dbReference>
<evidence type="ECO:0000256" key="2">
    <source>
        <dbReference type="SAM" id="MobiDB-lite"/>
    </source>
</evidence>
<dbReference type="OrthoDB" id="5174513at2"/>
<dbReference type="SUPFAM" id="SSF53067">
    <property type="entry name" value="Actin-like ATPase domain"/>
    <property type="match status" value="1"/>
</dbReference>
<dbReference type="InterPro" id="IPR036390">
    <property type="entry name" value="WH_DNA-bd_sf"/>
</dbReference>
<keyword evidence="4" id="KW-1185">Reference proteome</keyword>
<dbReference type="Pfam" id="PF00480">
    <property type="entry name" value="ROK"/>
    <property type="match status" value="1"/>
</dbReference>
<evidence type="ECO:0000313" key="3">
    <source>
        <dbReference type="EMBL" id="SKC41824.1"/>
    </source>
</evidence>
<keyword evidence="3" id="KW-0808">Transferase</keyword>
<dbReference type="PANTHER" id="PTHR18964:SF149">
    <property type="entry name" value="BIFUNCTIONAL UDP-N-ACETYLGLUCOSAMINE 2-EPIMERASE_N-ACETYLMANNOSAMINE KINASE"/>
    <property type="match status" value="1"/>
</dbReference>
<sequence>MNAAPNDPHAPGRGNTLESVRRNNLSRVLSLVHRLGPSSRSELTRHTGLNRSTIAALVAELSAAGLVSESVPGTQGQVGRPSPVVRADAACVAFAVNPELDAITVGLVRMNGEVVSRVRREVSRVPSVDDAVRLAAESIDTLRREHPEAPDWQIAGVGVAVPGLVRSRDGLVRLAPHLGWRDAPVAERMAEATGLAAYAANDASLGAQAEQLFGAGRGHDDFIYLNGGASGIGGGVVANGAPLGGLNGFAGEFGHNLVTAPHGPSSPTTGGTLEEEVSRARLLAMLGLDGADPEEFASALRASDDARVHAEIRRELDILSVALRNAINVLNPERVVLGGFLAALAECDPAHLERQVGAQTLAASWEGVSIVSAELGSDLLLIGAAELPFSAVIGDPAGFARRAEARTGGSDRALIPAIMDQRAAHARADGTAAVDEQKGTSDD</sequence>
<dbReference type="GO" id="GO:0016301">
    <property type="term" value="F:kinase activity"/>
    <property type="evidence" value="ECO:0007669"/>
    <property type="project" value="UniProtKB-KW"/>
</dbReference>
<accession>A0A1T5IRL1</accession>
<protein>
    <submittedName>
        <fullName evidence="3">Sugar kinase of the NBD/HSP70 family, may contain an N-terminal HTH domain</fullName>
    </submittedName>
</protein>
<dbReference type="InterPro" id="IPR000600">
    <property type="entry name" value="ROK"/>
</dbReference>
<gene>
    <name evidence="3" type="ORF">SAMN06309945_0784</name>
</gene>